<dbReference type="InterPro" id="IPR027640">
    <property type="entry name" value="Kinesin-like_fam"/>
</dbReference>
<dbReference type="Proteomes" id="UP000001819">
    <property type="component" value="Chromosome 4"/>
</dbReference>
<reference evidence="19" key="1">
    <citation type="submission" date="2025-08" db="UniProtKB">
        <authorList>
            <consortium name="RefSeq"/>
        </authorList>
    </citation>
    <scope>IDENTIFICATION</scope>
    <source>
        <strain evidence="19">MV-25-SWS-2005</strain>
        <tissue evidence="19">Whole body</tissue>
    </source>
</reference>
<dbReference type="Pfam" id="PF23204">
    <property type="entry name" value="KIF21A_2nd"/>
    <property type="match status" value="1"/>
</dbReference>
<keyword evidence="4" id="KW-0597">Phosphoprotein</keyword>
<keyword evidence="11 14" id="KW-0505">Motor protein</keyword>
<dbReference type="FunCoup" id="A0A6I8VW21">
    <property type="interactions" value="90"/>
</dbReference>
<dbReference type="ExpressionAtlas" id="A0A6I8VW21">
    <property type="expression patterns" value="baseline"/>
</dbReference>
<feature type="coiled-coil region" evidence="15">
    <location>
        <begin position="367"/>
        <end position="487"/>
    </location>
</feature>
<feature type="domain" description="Kinesin motor" evidence="17">
    <location>
        <begin position="13"/>
        <end position="359"/>
    </location>
</feature>
<dbReference type="SUPFAM" id="SSF52540">
    <property type="entry name" value="P-loop containing nucleoside triphosphate hydrolases"/>
    <property type="match status" value="1"/>
</dbReference>
<dbReference type="SMART" id="SM00129">
    <property type="entry name" value="KISc"/>
    <property type="match status" value="1"/>
</dbReference>
<dbReference type="AlphaFoldDB" id="A0A6I8VW21"/>
<feature type="region of interest" description="Disordered" evidence="16">
    <location>
        <begin position="692"/>
        <end position="718"/>
    </location>
</feature>
<evidence type="ECO:0000256" key="4">
    <source>
        <dbReference type="ARBA" id="ARBA00022553"/>
    </source>
</evidence>
<dbReference type="PANTHER" id="PTHR47969:SF15">
    <property type="entry name" value="CHROMOSOME-ASSOCIATED KINESIN KIF4A-RELATED"/>
    <property type="match status" value="1"/>
</dbReference>
<evidence type="ECO:0000259" key="17">
    <source>
        <dbReference type="PROSITE" id="PS50067"/>
    </source>
</evidence>
<dbReference type="CDD" id="cd01372">
    <property type="entry name" value="KISc_KIF4"/>
    <property type="match status" value="1"/>
</dbReference>
<keyword evidence="10 15" id="KW-0175">Coiled coil</keyword>
<dbReference type="Pfam" id="PF25764">
    <property type="entry name" value="KIF21A_4th"/>
    <property type="match status" value="1"/>
</dbReference>
<feature type="coiled-coil region" evidence="15">
    <location>
        <begin position="627"/>
        <end position="654"/>
    </location>
</feature>
<feature type="region of interest" description="Disordered" evidence="16">
    <location>
        <begin position="538"/>
        <end position="558"/>
    </location>
</feature>
<keyword evidence="8 14" id="KW-0547">Nucleotide-binding</keyword>
<keyword evidence="13" id="KW-0966">Cell projection</keyword>
<keyword evidence="12" id="KW-0206">Cytoskeleton</keyword>
<keyword evidence="9 14" id="KW-0067">ATP-binding</keyword>
<evidence type="ECO:0000256" key="16">
    <source>
        <dbReference type="SAM" id="MobiDB-lite"/>
    </source>
</evidence>
<dbReference type="InterPro" id="IPR056533">
    <property type="entry name" value="KIF21A/B_hel_1"/>
</dbReference>
<keyword evidence="5" id="KW-0853">WD repeat</keyword>
<dbReference type="PRINTS" id="PR00380">
    <property type="entry name" value="KINESINHEAVY"/>
</dbReference>
<evidence type="ECO:0000313" key="19">
    <source>
        <dbReference type="RefSeq" id="XP_033235282.1"/>
    </source>
</evidence>
<feature type="region of interest" description="Disordered" evidence="16">
    <location>
        <begin position="987"/>
        <end position="1024"/>
    </location>
</feature>
<accession>A0A6I8VW21</accession>
<dbReference type="FunFam" id="3.40.850.10:FF:000011">
    <property type="entry name" value="Kinesin family member 21A"/>
    <property type="match status" value="1"/>
</dbReference>
<dbReference type="GO" id="GO:0005874">
    <property type="term" value="C:microtubule"/>
    <property type="evidence" value="ECO:0007669"/>
    <property type="project" value="UniProtKB-KW"/>
</dbReference>
<organism evidence="18 19">
    <name type="scientific">Drosophila pseudoobscura pseudoobscura</name>
    <name type="common">Fruit fly</name>
    <dbReference type="NCBI Taxonomy" id="46245"/>
    <lineage>
        <taxon>Eukaryota</taxon>
        <taxon>Metazoa</taxon>
        <taxon>Ecdysozoa</taxon>
        <taxon>Arthropoda</taxon>
        <taxon>Hexapoda</taxon>
        <taxon>Insecta</taxon>
        <taxon>Pterygota</taxon>
        <taxon>Neoptera</taxon>
        <taxon>Endopterygota</taxon>
        <taxon>Diptera</taxon>
        <taxon>Brachycera</taxon>
        <taxon>Muscomorpha</taxon>
        <taxon>Ephydroidea</taxon>
        <taxon>Drosophilidae</taxon>
        <taxon>Drosophila</taxon>
        <taxon>Sophophora</taxon>
    </lineage>
</organism>
<dbReference type="InterPro" id="IPR001752">
    <property type="entry name" value="Kinesin_motor_dom"/>
</dbReference>
<comment type="subcellular location">
    <subcellularLocation>
        <location evidence="2">Cell projection</location>
    </subcellularLocation>
    <subcellularLocation>
        <location evidence="1">Cytoplasm</location>
        <location evidence="1">Cytoskeleton</location>
    </subcellularLocation>
</comment>
<feature type="coiled-coil region" evidence="15">
    <location>
        <begin position="910"/>
        <end position="937"/>
    </location>
</feature>
<dbReference type="Gene3D" id="3.40.850.10">
    <property type="entry name" value="Kinesin motor domain"/>
    <property type="match status" value="1"/>
</dbReference>
<name>A0A6I8VW21_DROPS</name>
<keyword evidence="7" id="KW-0677">Repeat</keyword>
<feature type="compositionally biased region" description="Basic and acidic residues" evidence="16">
    <location>
        <begin position="697"/>
        <end position="706"/>
    </location>
</feature>
<evidence type="ECO:0000256" key="5">
    <source>
        <dbReference type="ARBA" id="ARBA00022574"/>
    </source>
</evidence>
<evidence type="ECO:0000256" key="8">
    <source>
        <dbReference type="ARBA" id="ARBA00022741"/>
    </source>
</evidence>
<dbReference type="PANTHER" id="PTHR47969">
    <property type="entry name" value="CHROMOSOME-ASSOCIATED KINESIN KIF4A-RELATED"/>
    <property type="match status" value="1"/>
</dbReference>
<proteinExistence type="inferred from homology"/>
<dbReference type="GO" id="GO:0051231">
    <property type="term" value="P:spindle elongation"/>
    <property type="evidence" value="ECO:0007669"/>
    <property type="project" value="TreeGrafter"/>
</dbReference>
<evidence type="ECO:0000256" key="13">
    <source>
        <dbReference type="ARBA" id="ARBA00023273"/>
    </source>
</evidence>
<evidence type="ECO:0000256" key="3">
    <source>
        <dbReference type="ARBA" id="ARBA00022490"/>
    </source>
</evidence>
<evidence type="ECO:0000313" key="18">
    <source>
        <dbReference type="Proteomes" id="UP000001819"/>
    </source>
</evidence>
<dbReference type="CDD" id="cd22248">
    <property type="entry name" value="Rcc_KIF21"/>
    <property type="match status" value="1"/>
</dbReference>
<feature type="binding site" evidence="14">
    <location>
        <begin position="92"/>
        <end position="99"/>
    </location>
    <ligand>
        <name>ATP</name>
        <dbReference type="ChEBI" id="CHEBI:30616"/>
    </ligand>
</feature>
<dbReference type="InterPro" id="IPR019821">
    <property type="entry name" value="Kinesin_motor_CS"/>
</dbReference>
<dbReference type="Pfam" id="PF23203">
    <property type="entry name" value="KIF21A"/>
    <property type="match status" value="1"/>
</dbReference>
<keyword evidence="3" id="KW-0963">Cytoplasm</keyword>
<evidence type="ECO:0000256" key="10">
    <source>
        <dbReference type="ARBA" id="ARBA00023054"/>
    </source>
</evidence>
<dbReference type="InParanoid" id="A0A6I8VW21"/>
<evidence type="ECO:0000256" key="2">
    <source>
        <dbReference type="ARBA" id="ARBA00004316"/>
    </source>
</evidence>
<evidence type="ECO:0000256" key="15">
    <source>
        <dbReference type="SAM" id="Coils"/>
    </source>
</evidence>
<dbReference type="GO" id="GO:0007052">
    <property type="term" value="P:mitotic spindle organization"/>
    <property type="evidence" value="ECO:0007669"/>
    <property type="project" value="TreeGrafter"/>
</dbReference>
<dbReference type="InterPro" id="IPR027417">
    <property type="entry name" value="P-loop_NTPase"/>
</dbReference>
<evidence type="ECO:0000256" key="11">
    <source>
        <dbReference type="ARBA" id="ARBA00023175"/>
    </source>
</evidence>
<protein>
    <submittedName>
        <fullName evidence="19">Kinesin-like protein KIF21A isoform X1</fullName>
    </submittedName>
</protein>
<dbReference type="InterPro" id="IPR036961">
    <property type="entry name" value="Kinesin_motor_dom_sf"/>
</dbReference>
<feature type="coiled-coil region" evidence="15">
    <location>
        <begin position="794"/>
        <end position="821"/>
    </location>
</feature>
<dbReference type="PROSITE" id="PS50067">
    <property type="entry name" value="KINESIN_MOTOR_2"/>
    <property type="match status" value="1"/>
</dbReference>
<dbReference type="Pfam" id="PF00225">
    <property type="entry name" value="Kinesin"/>
    <property type="match status" value="1"/>
</dbReference>
<dbReference type="GO" id="GO:0003777">
    <property type="term" value="F:microtubule motor activity"/>
    <property type="evidence" value="ECO:0007669"/>
    <property type="project" value="InterPro"/>
</dbReference>
<dbReference type="GO" id="GO:0007018">
    <property type="term" value="P:microtubule-based movement"/>
    <property type="evidence" value="ECO:0007669"/>
    <property type="project" value="InterPro"/>
</dbReference>
<dbReference type="GO" id="GO:0008017">
    <property type="term" value="F:microtubule binding"/>
    <property type="evidence" value="ECO:0007669"/>
    <property type="project" value="InterPro"/>
</dbReference>
<gene>
    <name evidence="19" type="primary">Klp31E</name>
</gene>
<evidence type="ECO:0000256" key="12">
    <source>
        <dbReference type="ARBA" id="ARBA00023212"/>
    </source>
</evidence>
<dbReference type="RefSeq" id="XP_033235282.1">
    <property type="nucleotide sequence ID" value="XM_033379391.1"/>
</dbReference>
<evidence type="ECO:0000256" key="7">
    <source>
        <dbReference type="ARBA" id="ARBA00022737"/>
    </source>
</evidence>
<comment type="similarity">
    <text evidence="14">Belongs to the TRAFAC class myosin-kinesin ATPase superfamily. Kinesin family.</text>
</comment>
<dbReference type="InterPro" id="IPR056532">
    <property type="entry name" value="KIF21A/B_hel_2"/>
</dbReference>
<sequence length="1070" mass="122705">MISEEDPINKDSSVRVAVRIRPQNSRELIDMCRICTTVAIGEPQILLGSDKAFTFDYVYDTCSNQGQIYKESVEPLVESTLQGYNATVLAYGQTGSGKTYTMGTGFDREYDDIQLGIIPRAVQHIFSGIEDFETTANNETSAIGSPQFSLAVQYIELYNEDIFDLLDPFNKNTTFKIHEAANGQIEITGASIKPINHPQDALKFLQQGALARTTASTKMNDQSSRSHALFTIFVRRQRLLTPTNNVLDNDLETLTSKFHFVDLAGSERLKRTLATGERAREGISINCGLLSLGNCISALGDKSKRALHVPYRDSKLTRLLQDSLGGNSRTLMIACISPSDRDFMETLNTLKYANRARNIKNKVQINKDQSSRTISQLRRDVSALQMELLEYKQGKLVVDCDGNATRSDTFNENILLLSENKRLKQRLKSMQETINTLTERNAHLQLEKDLNKWSNDTNLDLDKNNIVEHYIKEIEKLKAKLIESKEMQNQLKAYIGKWQQPHKNVYNEEQGNIIDLAKKGLERDKELLMSQSLPGIQNQNLRLDESENSSSDSEEEGVVADLHDINSDIEIKSKLIEQLELSQERIELMRRHYEEKLTVLNCKILNTQNERDEFLTNMVSSTSVQSKESIRKMKTEYERKITNMQGELKRLQHAQTEHIRQHRELKSQSVRINTLRIELEKLKFTKVKLMKSISEQSSRHKEEDTKKSKKISKLQEDQRRQKNALLSLKEQMNAKDQMIKRKTEEVIALRKSQRGRLSQKGASNLISKVGKFESSKSRSTQQQWEKLYRFILHAARTRQLITQLENELQRLILEREDRCRELNIMQNCQNADKKSEDFNEQDSLKTNIRYLQETIEHVQQAIMEFEDSKESAQSGIYKIQNFLDNIKTVEEAKYVLQKLSDSAIILTCNLAITETHLQENESLLQEAQQENNIQQQILQHFLSQNSNVHMSDMFLSLNLKSNTNTLWHSSQKSLLSTGTYDIPKEDIFEDSAHNPDNPETSSRTPSPGIDTLPDKTSKIRSRTAKRQDLLFGDVQIPTQPNRMSRSYTKNDVICGNPLMRVSSTPGYLKL</sequence>
<dbReference type="GO" id="GO:0042995">
    <property type="term" value="C:cell projection"/>
    <property type="evidence" value="ECO:0007669"/>
    <property type="project" value="UniProtKB-SubCell"/>
</dbReference>
<dbReference type="GO" id="GO:0005524">
    <property type="term" value="F:ATP binding"/>
    <property type="evidence" value="ECO:0007669"/>
    <property type="project" value="UniProtKB-UniRule"/>
</dbReference>
<dbReference type="KEGG" id="dpo:4817911"/>
<dbReference type="PROSITE" id="PS00411">
    <property type="entry name" value="KINESIN_MOTOR_1"/>
    <property type="match status" value="1"/>
</dbReference>
<evidence type="ECO:0000256" key="6">
    <source>
        <dbReference type="ARBA" id="ARBA00022701"/>
    </source>
</evidence>
<keyword evidence="6" id="KW-0493">Microtubule</keyword>
<evidence type="ECO:0000256" key="14">
    <source>
        <dbReference type="PROSITE-ProRule" id="PRU00283"/>
    </source>
</evidence>
<evidence type="ECO:0000256" key="9">
    <source>
        <dbReference type="ARBA" id="ARBA00022840"/>
    </source>
</evidence>
<evidence type="ECO:0000256" key="1">
    <source>
        <dbReference type="ARBA" id="ARBA00004245"/>
    </source>
</evidence>
<keyword evidence="18" id="KW-1185">Reference proteome</keyword>
<dbReference type="GO" id="GO:0005875">
    <property type="term" value="C:microtubule associated complex"/>
    <property type="evidence" value="ECO:0007669"/>
    <property type="project" value="TreeGrafter"/>
</dbReference>